<comment type="caution">
    <text evidence="1">The sequence shown here is derived from an EMBL/GenBank/DDBJ whole genome shotgun (WGS) entry which is preliminary data.</text>
</comment>
<accession>A0A5B7ELC5</accession>
<gene>
    <name evidence="1" type="ORF">E2C01_028429</name>
</gene>
<name>A0A5B7ELC5_PORTR</name>
<evidence type="ECO:0000313" key="1">
    <source>
        <dbReference type="EMBL" id="MPC35022.1"/>
    </source>
</evidence>
<organism evidence="1 2">
    <name type="scientific">Portunus trituberculatus</name>
    <name type="common">Swimming crab</name>
    <name type="synonym">Neptunus trituberculatus</name>
    <dbReference type="NCBI Taxonomy" id="210409"/>
    <lineage>
        <taxon>Eukaryota</taxon>
        <taxon>Metazoa</taxon>
        <taxon>Ecdysozoa</taxon>
        <taxon>Arthropoda</taxon>
        <taxon>Crustacea</taxon>
        <taxon>Multicrustacea</taxon>
        <taxon>Malacostraca</taxon>
        <taxon>Eumalacostraca</taxon>
        <taxon>Eucarida</taxon>
        <taxon>Decapoda</taxon>
        <taxon>Pleocyemata</taxon>
        <taxon>Brachyura</taxon>
        <taxon>Eubrachyura</taxon>
        <taxon>Portunoidea</taxon>
        <taxon>Portunidae</taxon>
        <taxon>Portuninae</taxon>
        <taxon>Portunus</taxon>
    </lineage>
</organism>
<sequence length="138" mass="15293">MAGIALNLHDFTGWRTRCLWSGRNNSGMVTPRSTSRASRFGYAKGLDLATRTVPLVGSPYSYDVRGSNKRTRTHDIQPRCPFLLDECARVRGILANSTSVLTSASHTTAADDSTPQKRGRFTAMDLRVTQLPIMSRVY</sequence>
<dbReference type="Proteomes" id="UP000324222">
    <property type="component" value="Unassembled WGS sequence"/>
</dbReference>
<evidence type="ECO:0000313" key="2">
    <source>
        <dbReference type="Proteomes" id="UP000324222"/>
    </source>
</evidence>
<protein>
    <submittedName>
        <fullName evidence="1">Uncharacterized protein</fullName>
    </submittedName>
</protein>
<dbReference type="AlphaFoldDB" id="A0A5B7ELC5"/>
<reference evidence="1 2" key="1">
    <citation type="submission" date="2019-05" db="EMBL/GenBank/DDBJ databases">
        <title>Another draft genome of Portunus trituberculatus and its Hox gene families provides insights of decapod evolution.</title>
        <authorList>
            <person name="Jeong J.-H."/>
            <person name="Song I."/>
            <person name="Kim S."/>
            <person name="Choi T."/>
            <person name="Kim D."/>
            <person name="Ryu S."/>
            <person name="Kim W."/>
        </authorList>
    </citation>
    <scope>NUCLEOTIDE SEQUENCE [LARGE SCALE GENOMIC DNA]</scope>
    <source>
        <tissue evidence="1">Muscle</tissue>
    </source>
</reference>
<proteinExistence type="predicted"/>
<keyword evidence="2" id="KW-1185">Reference proteome</keyword>
<dbReference type="EMBL" id="VSRR010003179">
    <property type="protein sequence ID" value="MPC35022.1"/>
    <property type="molecule type" value="Genomic_DNA"/>
</dbReference>